<comment type="caution">
    <text evidence="6">The sequence shown here is derived from an EMBL/GenBank/DDBJ whole genome shotgun (WGS) entry which is preliminary data.</text>
</comment>
<dbReference type="Proteomes" id="UP001054252">
    <property type="component" value="Unassembled WGS sequence"/>
</dbReference>
<dbReference type="AlphaFoldDB" id="A0AAV5JD74"/>
<dbReference type="InterPro" id="IPR006564">
    <property type="entry name" value="Znf_PMZ"/>
</dbReference>
<protein>
    <recommendedName>
        <fullName evidence="5">SWIM-type domain-containing protein</fullName>
    </recommendedName>
</protein>
<reference evidence="6 7" key="1">
    <citation type="journal article" date="2021" name="Commun. Biol.">
        <title>The genome of Shorea leprosula (Dipterocarpaceae) highlights the ecological relevance of drought in aseasonal tropical rainforests.</title>
        <authorList>
            <person name="Ng K.K.S."/>
            <person name="Kobayashi M.J."/>
            <person name="Fawcett J.A."/>
            <person name="Hatakeyama M."/>
            <person name="Paape T."/>
            <person name="Ng C.H."/>
            <person name="Ang C.C."/>
            <person name="Tnah L.H."/>
            <person name="Lee C.T."/>
            <person name="Nishiyama T."/>
            <person name="Sese J."/>
            <person name="O'Brien M.J."/>
            <person name="Copetti D."/>
            <person name="Mohd Noor M.I."/>
            <person name="Ong R.C."/>
            <person name="Putra M."/>
            <person name="Sireger I.Z."/>
            <person name="Indrioko S."/>
            <person name="Kosugi Y."/>
            <person name="Izuno A."/>
            <person name="Isagi Y."/>
            <person name="Lee S.L."/>
            <person name="Shimizu K.K."/>
        </authorList>
    </citation>
    <scope>NUCLEOTIDE SEQUENCE [LARGE SCALE GENOMIC DNA]</scope>
    <source>
        <strain evidence="6">214</strain>
    </source>
</reference>
<keyword evidence="1" id="KW-0479">Metal-binding</keyword>
<sequence length="1054" mass="120368">MHKNYRAPTAGISEKVKTLCLEQANCRGLSHEMADCIEYGIYLNFGGKFIRNPTLRYVGGTFHSIWFKPSRCQPAVFREKLQELNIDMDGLTDFVWYKHPAKRYIDVYVEHESQIQRHVTKGGPSHGNSGSLNDVVMVGETVACNVDCRTYGVEVDLGDKNALGSVTQECQIVAEHNRNSGDADGRIGDVLSGDEYIDVPWLTDNEDEEWQFARNQYKDTLKLYADAVGIEGVLVDPSEAYVEEGVSDSIDSDDEVSFVTTSDDSEVEEARRRRSYTRETVLKKNDKKRVRVICADKRCNWVLLLSLDGRTRSWMIKTYQDEHTCSYSLNNKRVRSRTIARHFIKTRGISATAATQINIQQSIKEELHLEITMSQARRAKQLIIKEFEGNCEKEYSRLYDYRLKLLKKNPNSTVAIDAMRPTPDSKPVFLRFYVCFAALREGFIAGCRPIIGLDGAFLKGPWKGQLLSAIGRDANTQMYLVAWAIVENESTSTWTWFLEYLNSDLKIGDGQCFTFISDQQKGLINAIQTLFPKARHRRCARHIYANFRKDHKAKERLMKLDPKFWCKAFFDTDAKCDAVDNNMSETFNGFILDARHNGPLSLLEDLRRKCSKRNIEKLEFADRKFKGQFGPKIWEKIEEHRSKMTRCHIKSQARWHYEVEERPYSFLVNVRECTCSCRVWQLNGIPCRHGMLVIQHRGEEYEDYVHPCYRKQAYIDTYKNFIIPIDGMQFWADSGMPEIDPPIPKKTTRRPKKKRHLEEWEMAFGSNMSRKGRVMTCQACFKKGHNSRTCPVKKQKSTVEESLSNAQNQVPESIQQPLAITTVEESSTHVQNQVLEPVQQPAATNIQVLESIQHHALPTAAVAIAIQVQEIVQQPVLQVPIDVQVPKSVSQNSNQPNLNVEQPIQVVTRKTVMVPKRLPREFRTTCRSRVRRPSVVADDLGMNNSLNITENVAFTENVAAGNSAQVQKENNVVASNQVQKKNKEKGQVNQKKKKGKVLGMVEIPNPQTALSILDVERCARLRAIKQSRLDQMETANWGSLLQAISERSDGNACD</sequence>
<dbReference type="PANTHER" id="PTHR31973">
    <property type="entry name" value="POLYPROTEIN, PUTATIVE-RELATED"/>
    <property type="match status" value="1"/>
</dbReference>
<dbReference type="SMART" id="SM00575">
    <property type="entry name" value="ZnF_PMZ"/>
    <property type="match status" value="1"/>
</dbReference>
<dbReference type="InterPro" id="IPR007527">
    <property type="entry name" value="Znf_SWIM"/>
</dbReference>
<evidence type="ECO:0000256" key="2">
    <source>
        <dbReference type="ARBA" id="ARBA00022771"/>
    </source>
</evidence>
<evidence type="ECO:0000256" key="3">
    <source>
        <dbReference type="ARBA" id="ARBA00022833"/>
    </source>
</evidence>
<evidence type="ECO:0000313" key="7">
    <source>
        <dbReference type="Proteomes" id="UP001054252"/>
    </source>
</evidence>
<evidence type="ECO:0000313" key="6">
    <source>
        <dbReference type="EMBL" id="GKV08365.1"/>
    </source>
</evidence>
<dbReference type="GO" id="GO:0008270">
    <property type="term" value="F:zinc ion binding"/>
    <property type="evidence" value="ECO:0007669"/>
    <property type="project" value="UniProtKB-KW"/>
</dbReference>
<keyword evidence="2 4" id="KW-0863">Zinc-finger</keyword>
<dbReference type="Pfam" id="PF04434">
    <property type="entry name" value="SWIM"/>
    <property type="match status" value="1"/>
</dbReference>
<evidence type="ECO:0000259" key="5">
    <source>
        <dbReference type="PROSITE" id="PS50966"/>
    </source>
</evidence>
<keyword evidence="3" id="KW-0862">Zinc</keyword>
<organism evidence="6 7">
    <name type="scientific">Rubroshorea leprosula</name>
    <dbReference type="NCBI Taxonomy" id="152421"/>
    <lineage>
        <taxon>Eukaryota</taxon>
        <taxon>Viridiplantae</taxon>
        <taxon>Streptophyta</taxon>
        <taxon>Embryophyta</taxon>
        <taxon>Tracheophyta</taxon>
        <taxon>Spermatophyta</taxon>
        <taxon>Magnoliopsida</taxon>
        <taxon>eudicotyledons</taxon>
        <taxon>Gunneridae</taxon>
        <taxon>Pentapetalae</taxon>
        <taxon>rosids</taxon>
        <taxon>malvids</taxon>
        <taxon>Malvales</taxon>
        <taxon>Dipterocarpaceae</taxon>
        <taxon>Rubroshorea</taxon>
    </lineage>
</organism>
<evidence type="ECO:0000256" key="1">
    <source>
        <dbReference type="ARBA" id="ARBA00022723"/>
    </source>
</evidence>
<dbReference type="PANTHER" id="PTHR31973:SF189">
    <property type="entry name" value="TRANSPOSASE, MUDR, PLANT, MULE TRANSPOSASE DOMAIN PROTEIN-RELATED"/>
    <property type="match status" value="1"/>
</dbReference>
<dbReference type="InterPro" id="IPR018289">
    <property type="entry name" value="MULE_transposase_dom"/>
</dbReference>
<dbReference type="EMBL" id="BPVZ01000028">
    <property type="protein sequence ID" value="GKV08365.1"/>
    <property type="molecule type" value="Genomic_DNA"/>
</dbReference>
<dbReference type="PROSITE" id="PS50966">
    <property type="entry name" value="ZF_SWIM"/>
    <property type="match status" value="1"/>
</dbReference>
<dbReference type="Pfam" id="PF10551">
    <property type="entry name" value="MULE"/>
    <property type="match status" value="1"/>
</dbReference>
<gene>
    <name evidence="6" type="ORF">SLEP1_g20005</name>
</gene>
<proteinExistence type="predicted"/>
<name>A0AAV5JD74_9ROSI</name>
<feature type="domain" description="SWIM-type" evidence="5">
    <location>
        <begin position="666"/>
        <end position="698"/>
    </location>
</feature>
<accession>A0AAV5JD74</accession>
<evidence type="ECO:0000256" key="4">
    <source>
        <dbReference type="PROSITE-ProRule" id="PRU00325"/>
    </source>
</evidence>
<keyword evidence="7" id="KW-1185">Reference proteome</keyword>